<dbReference type="STRING" id="1121455.SAMN02745728_01780"/>
<dbReference type="InterPro" id="IPR020889">
    <property type="entry name" value="LipoPS_assembly_LptD"/>
</dbReference>
<dbReference type="PANTHER" id="PTHR30189:SF1">
    <property type="entry name" value="LPS-ASSEMBLY PROTEIN LPTD"/>
    <property type="match status" value="1"/>
</dbReference>
<evidence type="ECO:0000259" key="1">
    <source>
        <dbReference type="Pfam" id="PF04453"/>
    </source>
</evidence>
<dbReference type="Pfam" id="PF04453">
    <property type="entry name" value="LptD"/>
    <property type="match status" value="1"/>
</dbReference>
<dbReference type="GO" id="GO:0009279">
    <property type="term" value="C:cell outer membrane"/>
    <property type="evidence" value="ECO:0007669"/>
    <property type="project" value="InterPro"/>
</dbReference>
<dbReference type="RefSeq" id="WP_084650669.1">
    <property type="nucleotide sequence ID" value="NZ_FRDI01000009.1"/>
</dbReference>
<dbReference type="HAMAP" id="MF_01411">
    <property type="entry name" value="LPS_assembly_LptD"/>
    <property type="match status" value="1"/>
</dbReference>
<reference evidence="2 3" key="1">
    <citation type="submission" date="2016-12" db="EMBL/GenBank/DDBJ databases">
        <authorList>
            <person name="Song W.-J."/>
            <person name="Kurnit D.M."/>
        </authorList>
    </citation>
    <scope>NUCLEOTIDE SEQUENCE [LARGE SCALE GENOMIC DNA]</scope>
    <source>
        <strain evidence="2 3">DSM 11393</strain>
    </source>
</reference>
<organism evidence="2 3">
    <name type="scientific">Desulfovibrio litoralis DSM 11393</name>
    <dbReference type="NCBI Taxonomy" id="1121455"/>
    <lineage>
        <taxon>Bacteria</taxon>
        <taxon>Pseudomonadati</taxon>
        <taxon>Thermodesulfobacteriota</taxon>
        <taxon>Desulfovibrionia</taxon>
        <taxon>Desulfovibrionales</taxon>
        <taxon>Desulfovibrionaceae</taxon>
        <taxon>Desulfovibrio</taxon>
    </lineage>
</organism>
<dbReference type="Proteomes" id="UP000186469">
    <property type="component" value="Unassembled WGS sequence"/>
</dbReference>
<dbReference type="OrthoDB" id="9760225at2"/>
<accession>A0A1M7TAI3</accession>
<proteinExistence type="inferred from homology"/>
<gene>
    <name evidence="2" type="ORF">SAMN02745728_01780</name>
</gene>
<name>A0A1M7TAI3_9BACT</name>
<dbReference type="GO" id="GO:1990351">
    <property type="term" value="C:transporter complex"/>
    <property type="evidence" value="ECO:0007669"/>
    <property type="project" value="TreeGrafter"/>
</dbReference>
<evidence type="ECO:0000313" key="3">
    <source>
        <dbReference type="Proteomes" id="UP000186469"/>
    </source>
</evidence>
<keyword evidence="3" id="KW-1185">Reference proteome</keyword>
<dbReference type="GO" id="GO:0043165">
    <property type="term" value="P:Gram-negative-bacterium-type cell outer membrane assembly"/>
    <property type="evidence" value="ECO:0007669"/>
    <property type="project" value="InterPro"/>
</dbReference>
<feature type="domain" description="LptD C-terminal" evidence="1">
    <location>
        <begin position="331"/>
        <end position="754"/>
    </location>
</feature>
<sequence>MPIKSLFKYSPSFSSFFLRFFKQSGLLLLTFLVLPVSLAFAKGRLIKSYTEPKPIVSQTMTTLKMLDDEDGEVVWNLSADKVNSLNEANIYEAEGHVVISRGNDRLEADFARYFMDTKWIYLRGNVAVKMGRDDLKAQEAEFDLANRTGWLKDGTVFMADQHLIFKGEQVQKHTGDVYSFYNARLTACEGDVPAWSLSAEEAVVEVDGYARLWDASFNIKDTSIVKTPVMILPAKKTRQSGFLMPHLSYSTRNGATYSQPYFWAIDDSHDVTVNTSFMLERGVMGGFDYRAAPSTHDNVWFAADFLQDAKNVTSPASTLYRGDNLMRTNYDRWWIRGMGDFLLEDPRWRLKTDLDLVSDQEYLQEFKRGRQGFDRNQNDAFGMFSRDLAEKDDKRVSGAMIERDWERFGFNAGLTYTQNQYLGNGNMARSQDTTVQELPEMNAFLYRGEVIDGFPLLEAEAHGQISYFTRTKGPKGSRALLHPRVIVPLTSEYGSIIGSFGIQQANYGTEGNDYSWIEGIDGTLTKGDKATRYNRTIPEFDIASSTEFMRVFSLDYTPLELNEKNAGESVWTGLRHSVQPRVGYKNVANENQNRLPYYDDYDRLEPRNDIYYSVTNVLTRKRERVSVKTDKKGELIPELETDYLDVLRFRVEQSYDIREADRDYDKEYPRRPFSDLLTDLTVSPTEYFSVYSKLWWSTEDGKLTRSDQGVRISYADWGSLSSGYFYRSDLDEYKRQRPDEVNYIYASGDLNVGGPWWLGFSYARDIEGSADIEKAVAIGYRHQCFFISSEFAIEPDEKSFGLFIELAGLGE</sequence>
<dbReference type="InterPro" id="IPR050218">
    <property type="entry name" value="LptD"/>
</dbReference>
<dbReference type="EMBL" id="FRDI01000009">
    <property type="protein sequence ID" value="SHN67739.1"/>
    <property type="molecule type" value="Genomic_DNA"/>
</dbReference>
<protein>
    <submittedName>
        <fullName evidence="2">LPS-assembly protein</fullName>
    </submittedName>
</protein>
<dbReference type="InterPro" id="IPR007543">
    <property type="entry name" value="LptD_C"/>
</dbReference>
<dbReference type="AlphaFoldDB" id="A0A1M7TAI3"/>
<evidence type="ECO:0000313" key="2">
    <source>
        <dbReference type="EMBL" id="SHN67739.1"/>
    </source>
</evidence>
<dbReference type="PANTHER" id="PTHR30189">
    <property type="entry name" value="LPS-ASSEMBLY PROTEIN"/>
    <property type="match status" value="1"/>
</dbReference>
<dbReference type="GO" id="GO:0015920">
    <property type="term" value="P:lipopolysaccharide transport"/>
    <property type="evidence" value="ECO:0007669"/>
    <property type="project" value="InterPro"/>
</dbReference>